<dbReference type="SUPFAM" id="SSF53756">
    <property type="entry name" value="UDP-Glycosyltransferase/glycogen phosphorylase"/>
    <property type="match status" value="1"/>
</dbReference>
<name>A0A261FRZ9_9BIFI</name>
<evidence type="ECO:0000256" key="2">
    <source>
        <dbReference type="ARBA" id="ARBA00022679"/>
    </source>
</evidence>
<evidence type="ECO:0000259" key="4">
    <source>
        <dbReference type="Pfam" id="PF13579"/>
    </source>
</evidence>
<dbReference type="GO" id="GO:0016758">
    <property type="term" value="F:hexosyltransferase activity"/>
    <property type="evidence" value="ECO:0007669"/>
    <property type="project" value="InterPro"/>
</dbReference>
<dbReference type="Pfam" id="PF13579">
    <property type="entry name" value="Glyco_trans_4_4"/>
    <property type="match status" value="1"/>
</dbReference>
<sequence>MIFITLGSQKFQFDRLLKAVDELVDSGVIAEPVFAQSGYSDYEPKHYSFKRFLDRDEFAARMDEADIVITHGGTGAIIGAVKKGKKVIAVPRLAKYGEHVDDHQLQLIAEFRQMGIICGCDDCSQLAEALNEVKHTEYKPFRSNTHAIVESIDGFIRSEVMGAEPVGERNRGNHEGRNLRVLMVGNDPAVKGGITSVIGQLMDYDWAGDGVNLRFIPTYIVSNPVKKTLFFARALARIRRLLASSVARPDVVHIHISYKGSFVRKYQVHKLCRKYGVPDVIHMHGSEFAKWYAACKPAQQDRIRAMLREASAVVVLGEQWNERIKAIEPAARTVVVSNTVHMPGVTVRWPQDGEPFRVLFMGVLIQRKGVGDLLDAVARLRDTGRLGSMRVVIAGTGAQEDELKAKARALGLLAGTDAGDGGTENGDAGDFGAAVEFAGWTDGDGKRALFERSQALVLPSYNEGLPVAVLEAISYGMPVVATNVGDMAAAVHGGENGYLVEPGDVDALADALARIASDRARYEAFSHVSRALAEREFDDAGYFRTIAGVYRKAVEEAL</sequence>
<gene>
    <name evidence="5" type="ORF">BMYO_0227</name>
</gene>
<evidence type="ECO:0000256" key="1">
    <source>
        <dbReference type="ARBA" id="ARBA00022676"/>
    </source>
</evidence>
<dbReference type="OrthoDB" id="555447at2"/>
<comment type="caution">
    <text evidence="5">The sequence shown here is derived from an EMBL/GenBank/DDBJ whole genome shotgun (WGS) entry which is preliminary data.</text>
</comment>
<dbReference type="Gene3D" id="3.40.50.2000">
    <property type="entry name" value="Glycogen Phosphorylase B"/>
    <property type="match status" value="3"/>
</dbReference>
<keyword evidence="1" id="KW-0328">Glycosyltransferase</keyword>
<dbReference type="PANTHER" id="PTHR12526:SF510">
    <property type="entry name" value="D-INOSITOL 3-PHOSPHATE GLYCOSYLTRANSFERASE"/>
    <property type="match status" value="1"/>
</dbReference>
<keyword evidence="6" id="KW-1185">Reference proteome</keyword>
<dbReference type="Proteomes" id="UP000216871">
    <property type="component" value="Unassembled WGS sequence"/>
</dbReference>
<dbReference type="NCBIfam" id="NF041548">
    <property type="entry name" value="PssE"/>
    <property type="match status" value="1"/>
</dbReference>
<dbReference type="EMBL" id="MWWW01000002">
    <property type="protein sequence ID" value="OZG61713.1"/>
    <property type="molecule type" value="Genomic_DNA"/>
</dbReference>
<dbReference type="RefSeq" id="WP_094666754.1">
    <property type="nucleotide sequence ID" value="NZ_MWWW01000002.1"/>
</dbReference>
<keyword evidence="2 5" id="KW-0808">Transferase</keyword>
<organism evidence="5 6">
    <name type="scientific">Bifidobacterium myosotis</name>
    <dbReference type="NCBI Taxonomy" id="1630166"/>
    <lineage>
        <taxon>Bacteria</taxon>
        <taxon>Bacillati</taxon>
        <taxon>Actinomycetota</taxon>
        <taxon>Actinomycetes</taxon>
        <taxon>Bifidobacteriales</taxon>
        <taxon>Bifidobacteriaceae</taxon>
        <taxon>Bifidobacterium</taxon>
    </lineage>
</organism>
<evidence type="ECO:0000313" key="6">
    <source>
        <dbReference type="Proteomes" id="UP000216871"/>
    </source>
</evidence>
<feature type="domain" description="Glycosyl transferase family 28 C-terminal" evidence="3">
    <location>
        <begin position="1"/>
        <end position="146"/>
    </location>
</feature>
<evidence type="ECO:0000259" key="3">
    <source>
        <dbReference type="Pfam" id="PF04101"/>
    </source>
</evidence>
<evidence type="ECO:0000313" key="5">
    <source>
        <dbReference type="EMBL" id="OZG61713.1"/>
    </source>
</evidence>
<reference evidence="5 6" key="1">
    <citation type="journal article" date="2017" name="BMC Genomics">
        <title>Comparative genomic and phylogenomic analyses of the Bifidobacteriaceae family.</title>
        <authorList>
            <person name="Lugli G.A."/>
            <person name="Milani C."/>
            <person name="Turroni F."/>
            <person name="Duranti S."/>
            <person name="Mancabelli L."/>
            <person name="Mangifesta M."/>
            <person name="Ferrario C."/>
            <person name="Modesto M."/>
            <person name="Mattarelli P."/>
            <person name="Jiri K."/>
            <person name="van Sinderen D."/>
            <person name="Ventura M."/>
        </authorList>
    </citation>
    <scope>NUCLEOTIDE SEQUENCE [LARGE SCALE GENOMIC DNA]</scope>
    <source>
        <strain evidence="5 6">DSM 100196</strain>
    </source>
</reference>
<dbReference type="Pfam" id="PF04101">
    <property type="entry name" value="Glyco_tran_28_C"/>
    <property type="match status" value="1"/>
</dbReference>
<dbReference type="InterPro" id="IPR028098">
    <property type="entry name" value="Glyco_trans_4-like_N"/>
</dbReference>
<dbReference type="InterPro" id="IPR048097">
    <property type="entry name" value="Cps14G-like"/>
</dbReference>
<protein>
    <submittedName>
        <fullName evidence="5">Glycosyltransferase</fullName>
    </submittedName>
</protein>
<accession>A0A261FRZ9</accession>
<feature type="domain" description="Glycosyltransferase subfamily 4-like N-terminal" evidence="4">
    <location>
        <begin position="226"/>
        <end position="338"/>
    </location>
</feature>
<dbReference type="InterPro" id="IPR007235">
    <property type="entry name" value="Glyco_trans_28_C"/>
</dbReference>
<dbReference type="Pfam" id="PF13692">
    <property type="entry name" value="Glyco_trans_1_4"/>
    <property type="match status" value="1"/>
</dbReference>
<dbReference type="PANTHER" id="PTHR12526">
    <property type="entry name" value="GLYCOSYLTRANSFERASE"/>
    <property type="match status" value="1"/>
</dbReference>
<dbReference type="CDD" id="cd03801">
    <property type="entry name" value="GT4_PimA-like"/>
    <property type="match status" value="1"/>
</dbReference>
<dbReference type="AlphaFoldDB" id="A0A261FRZ9"/>
<proteinExistence type="predicted"/>